<proteinExistence type="predicted"/>
<dbReference type="EMBL" id="JADKGY010000006">
    <property type="protein sequence ID" value="MBK9982365.1"/>
    <property type="molecule type" value="Genomic_DNA"/>
</dbReference>
<accession>A0A9D7SS84</accession>
<dbReference type="Pfam" id="PF06983">
    <property type="entry name" value="3-dmu-9_3-mt"/>
    <property type="match status" value="1"/>
</dbReference>
<dbReference type="InterPro" id="IPR029068">
    <property type="entry name" value="Glyas_Bleomycin-R_OHBP_Dase"/>
</dbReference>
<protein>
    <submittedName>
        <fullName evidence="2">VOC family protein</fullName>
    </submittedName>
</protein>
<name>A0A9D7SS84_9BACT</name>
<evidence type="ECO:0000313" key="3">
    <source>
        <dbReference type="Proteomes" id="UP000808337"/>
    </source>
</evidence>
<feature type="domain" description="PhnB-like" evidence="1">
    <location>
        <begin position="3"/>
        <end position="117"/>
    </location>
</feature>
<dbReference type="InterPro" id="IPR009725">
    <property type="entry name" value="3_dmu_93_MTrfase"/>
</dbReference>
<dbReference type="Gene3D" id="3.10.180.10">
    <property type="entry name" value="2,3-Dihydroxybiphenyl 1,2-Dioxygenase, domain 1"/>
    <property type="match status" value="1"/>
</dbReference>
<reference evidence="2 3" key="1">
    <citation type="submission" date="2020-10" db="EMBL/GenBank/DDBJ databases">
        <title>Connecting structure to function with the recovery of over 1000 high-quality activated sludge metagenome-assembled genomes encoding full-length rRNA genes using long-read sequencing.</title>
        <authorList>
            <person name="Singleton C.M."/>
            <person name="Petriglieri F."/>
            <person name="Kristensen J.M."/>
            <person name="Kirkegaard R.H."/>
            <person name="Michaelsen T.Y."/>
            <person name="Andersen M.H."/>
            <person name="Karst S.M."/>
            <person name="Dueholm M.S."/>
            <person name="Nielsen P.H."/>
            <person name="Albertsen M."/>
        </authorList>
    </citation>
    <scope>NUCLEOTIDE SEQUENCE [LARGE SCALE GENOMIC DNA]</scope>
    <source>
        <strain evidence="2">Ribe_18-Q3-R11-54_MAXAC.273</strain>
    </source>
</reference>
<dbReference type="SUPFAM" id="SSF54593">
    <property type="entry name" value="Glyoxalase/Bleomycin resistance protein/Dihydroxybiphenyl dioxygenase"/>
    <property type="match status" value="1"/>
</dbReference>
<organism evidence="2 3">
    <name type="scientific">Candidatus Opimibacter skivensis</name>
    <dbReference type="NCBI Taxonomy" id="2982028"/>
    <lineage>
        <taxon>Bacteria</taxon>
        <taxon>Pseudomonadati</taxon>
        <taxon>Bacteroidota</taxon>
        <taxon>Saprospiria</taxon>
        <taxon>Saprospirales</taxon>
        <taxon>Saprospiraceae</taxon>
        <taxon>Candidatus Opimibacter</taxon>
    </lineage>
</organism>
<evidence type="ECO:0000259" key="1">
    <source>
        <dbReference type="Pfam" id="PF06983"/>
    </source>
</evidence>
<dbReference type="Proteomes" id="UP000808337">
    <property type="component" value="Unassembled WGS sequence"/>
</dbReference>
<dbReference type="InterPro" id="IPR028973">
    <property type="entry name" value="PhnB-like"/>
</dbReference>
<evidence type="ECO:0000313" key="2">
    <source>
        <dbReference type="EMBL" id="MBK9982365.1"/>
    </source>
</evidence>
<dbReference type="PIRSF" id="PIRSF021700">
    <property type="entry name" value="3_dmu_93_MTrfase"/>
    <property type="match status" value="1"/>
</dbReference>
<comment type="caution">
    <text evidence="2">The sequence shown here is derived from an EMBL/GenBank/DDBJ whole genome shotgun (WGS) entry which is preliminary data.</text>
</comment>
<sequence>MKQKITTWLWFDGQAEEAAKYYTSIFKNSSIDNVMRYGPGAPLPEGTVLTASWTIEGKQFVGLNGGPQFKPSEAVSFFVDCNSQEEVDYYWNKLTEEGEESQCGWLKDKYGISWQIIPSILGELLQNKDRAKAGRAMQAMLKMRKIDIAKLKEAAGDA</sequence>
<dbReference type="CDD" id="cd06588">
    <property type="entry name" value="PhnB_like"/>
    <property type="match status" value="1"/>
</dbReference>
<gene>
    <name evidence="2" type="ORF">IPP15_08065</name>
</gene>
<dbReference type="AlphaFoldDB" id="A0A9D7SS84"/>
<dbReference type="PANTHER" id="PTHR33990">
    <property type="entry name" value="PROTEIN YJDN-RELATED"/>
    <property type="match status" value="1"/>
</dbReference>
<dbReference type="PANTHER" id="PTHR33990:SF2">
    <property type="entry name" value="PHNB-LIKE DOMAIN-CONTAINING PROTEIN"/>
    <property type="match status" value="1"/>
</dbReference>